<evidence type="ECO:0000259" key="1">
    <source>
        <dbReference type="Pfam" id="PF09413"/>
    </source>
</evidence>
<accession>A0A934QKT9</accession>
<organism evidence="2 3">
    <name type="scientific">Rhodovibrio salinarum</name>
    <dbReference type="NCBI Taxonomy" id="1087"/>
    <lineage>
        <taxon>Bacteria</taxon>
        <taxon>Pseudomonadati</taxon>
        <taxon>Pseudomonadota</taxon>
        <taxon>Alphaproteobacteria</taxon>
        <taxon>Rhodospirillales</taxon>
        <taxon>Rhodovibrionaceae</taxon>
        <taxon>Rhodovibrio</taxon>
    </lineage>
</organism>
<keyword evidence="3" id="KW-1185">Reference proteome</keyword>
<dbReference type="EMBL" id="NRRE01000030">
    <property type="protein sequence ID" value="MBK1698716.1"/>
    <property type="molecule type" value="Genomic_DNA"/>
</dbReference>
<dbReference type="InterPro" id="IPR018551">
    <property type="entry name" value="DUF2007"/>
</dbReference>
<proteinExistence type="predicted"/>
<comment type="caution">
    <text evidence="2">The sequence shown here is derived from an EMBL/GenBank/DDBJ whole genome shotgun (WGS) entry which is preliminary data.</text>
</comment>
<evidence type="ECO:0000313" key="3">
    <source>
        <dbReference type="Proteomes" id="UP000778970"/>
    </source>
</evidence>
<dbReference type="Gene3D" id="3.30.70.790">
    <property type="entry name" value="UreE, C-terminal domain"/>
    <property type="match status" value="1"/>
</dbReference>
<dbReference type="Pfam" id="PF09413">
    <property type="entry name" value="DUF2007"/>
    <property type="match status" value="1"/>
</dbReference>
<reference evidence="2" key="1">
    <citation type="submission" date="2017-08" db="EMBL/GenBank/DDBJ databases">
        <authorList>
            <person name="Imhoff J.F."/>
            <person name="Rahn T."/>
            <person name="Kuenzel S."/>
            <person name="Neulinger S.C."/>
        </authorList>
    </citation>
    <scope>NUCLEOTIDE SEQUENCE</scope>
    <source>
        <strain evidence="2">DSM 9154</strain>
    </source>
</reference>
<dbReference type="AlphaFoldDB" id="A0A934QKT9"/>
<dbReference type="Proteomes" id="UP000778970">
    <property type="component" value="Unassembled WGS sequence"/>
</dbReference>
<dbReference type="RefSeq" id="WP_027288051.1">
    <property type="nucleotide sequence ID" value="NZ_NRRE01000030.1"/>
</dbReference>
<reference evidence="2" key="2">
    <citation type="journal article" date="2020" name="Microorganisms">
        <title>Osmotic Adaptation and Compatible Solute Biosynthesis of Phototrophic Bacteria as Revealed from Genome Analyses.</title>
        <authorList>
            <person name="Imhoff J.F."/>
            <person name="Rahn T."/>
            <person name="Kunzel S."/>
            <person name="Keller A."/>
            <person name="Neulinger S.C."/>
        </authorList>
    </citation>
    <scope>NUCLEOTIDE SEQUENCE</scope>
    <source>
        <strain evidence="2">DSM 9154</strain>
    </source>
</reference>
<dbReference type="InterPro" id="IPR011322">
    <property type="entry name" value="N-reg_PII-like_a/b"/>
</dbReference>
<dbReference type="SUPFAM" id="SSF54913">
    <property type="entry name" value="GlnB-like"/>
    <property type="match status" value="1"/>
</dbReference>
<protein>
    <submittedName>
        <fullName evidence="2">DUF2007 domain-containing protein</fullName>
    </submittedName>
</protein>
<gene>
    <name evidence="2" type="ORF">CKO21_15830</name>
</gene>
<sequence length="72" mass="7989">MRELLRTNDPVKLSWIQALLADAGIEAVVLDTHTSIVEGSIGAIPRRLCVLAEDLERARRVLEDAGEGYSEW</sequence>
<name>A0A934QKT9_9PROT</name>
<evidence type="ECO:0000313" key="2">
    <source>
        <dbReference type="EMBL" id="MBK1698716.1"/>
    </source>
</evidence>
<feature type="domain" description="DUF2007" evidence="1">
    <location>
        <begin position="1"/>
        <end position="66"/>
    </location>
</feature>